<gene>
    <name evidence="1" type="ORF">H5411_18910</name>
</gene>
<evidence type="ECO:0000313" key="2">
    <source>
        <dbReference type="Proteomes" id="UP000550260"/>
    </source>
</evidence>
<dbReference type="Proteomes" id="UP000550260">
    <property type="component" value="Unassembled WGS sequence"/>
</dbReference>
<reference evidence="1 2" key="1">
    <citation type="submission" date="2020-08" db="EMBL/GenBank/DDBJ databases">
        <title>Amycolatopsis echigonensis JCM 21831.</title>
        <authorList>
            <person name="Tedsree N."/>
            <person name="Kuncharoen N."/>
            <person name="Likhitwitayawuid K."/>
            <person name="Tanasupawat S."/>
        </authorList>
    </citation>
    <scope>NUCLEOTIDE SEQUENCE [LARGE SCALE GENOMIC DNA]</scope>
    <source>
        <strain evidence="1 2">JCM 21831</strain>
    </source>
</reference>
<organism evidence="1 2">
    <name type="scientific">Amycolatopsis echigonensis</name>
    <dbReference type="NCBI Taxonomy" id="2576905"/>
    <lineage>
        <taxon>Bacteria</taxon>
        <taxon>Bacillati</taxon>
        <taxon>Actinomycetota</taxon>
        <taxon>Actinomycetes</taxon>
        <taxon>Pseudonocardiales</taxon>
        <taxon>Pseudonocardiaceae</taxon>
        <taxon>Amycolatopsis</taxon>
    </lineage>
</organism>
<evidence type="ECO:0000313" key="1">
    <source>
        <dbReference type="EMBL" id="MBB2501193.1"/>
    </source>
</evidence>
<accession>A0A8E1VZT0</accession>
<dbReference type="AlphaFoldDB" id="A0A8E1VZT0"/>
<comment type="caution">
    <text evidence="1">The sequence shown here is derived from an EMBL/GenBank/DDBJ whole genome shotgun (WGS) entry which is preliminary data.</text>
</comment>
<protein>
    <submittedName>
        <fullName evidence="1">Uncharacterized protein</fullName>
    </submittedName>
</protein>
<dbReference type="RefSeq" id="WP_183124487.1">
    <property type="nucleotide sequence ID" value="NZ_JACJHR010000025.1"/>
</dbReference>
<proteinExistence type="predicted"/>
<name>A0A8E1VZT0_9PSEU</name>
<sequence length="134" mass="14406">MSNNPDDLFGPVTEAERRTWQLRAHAALATVLSLAAAAGLDPVTWTLTDLGGLYGRINEYGRVLTEQQARERFAHWAEFLDLSKNPRTARPESAALRAVGSLPARDGGSVVVVLSAFLPDHHDPDGTDPGSEGC</sequence>
<dbReference type="EMBL" id="JACJHR010000025">
    <property type="protein sequence ID" value="MBB2501193.1"/>
    <property type="molecule type" value="Genomic_DNA"/>
</dbReference>